<evidence type="ECO:0000313" key="2">
    <source>
        <dbReference type="Proteomes" id="UP000240410"/>
    </source>
</evidence>
<accession>A0A2T3MGF0</accession>
<organism evidence="1 2">
    <name type="scientific">Photobacterium leiognathi</name>
    <dbReference type="NCBI Taxonomy" id="553611"/>
    <lineage>
        <taxon>Bacteria</taxon>
        <taxon>Pseudomonadati</taxon>
        <taxon>Pseudomonadota</taxon>
        <taxon>Gammaproteobacteria</taxon>
        <taxon>Vibrionales</taxon>
        <taxon>Vibrionaceae</taxon>
        <taxon>Photobacterium</taxon>
    </lineage>
</organism>
<evidence type="ECO:0000313" key="1">
    <source>
        <dbReference type="EMBL" id="PSV93247.1"/>
    </source>
</evidence>
<proteinExistence type="predicted"/>
<dbReference type="Proteomes" id="UP000240410">
    <property type="component" value="Unassembled WGS sequence"/>
</dbReference>
<name>A0A2T3MGF0_PHOLE</name>
<gene>
    <name evidence="1" type="ORF">CTM89_02190</name>
</gene>
<reference evidence="1 2" key="1">
    <citation type="submission" date="2018-03" db="EMBL/GenBank/DDBJ databases">
        <title>Whole genome sequencing of Histamine producing bacteria.</title>
        <authorList>
            <person name="Butler K."/>
        </authorList>
    </citation>
    <scope>NUCLEOTIDE SEQUENCE [LARGE SCALE GENOMIC DNA]</scope>
    <source>
        <strain evidence="1 2">ATCC 33979</strain>
    </source>
</reference>
<dbReference type="EMBL" id="PYOJ01000002">
    <property type="protein sequence ID" value="PSV93247.1"/>
    <property type="molecule type" value="Genomic_DNA"/>
</dbReference>
<sequence length="66" mass="7777">MVVSFTCNNQQWQRLDSIFSAELRKIDEVICSKRSNFMQVEIVKSLSTRKWLSVDRLLIVNVVKVF</sequence>
<comment type="caution">
    <text evidence="1">The sequence shown here is derived from an EMBL/GenBank/DDBJ whole genome shotgun (WGS) entry which is preliminary data.</text>
</comment>
<protein>
    <submittedName>
        <fullName evidence="1">Uncharacterized protein</fullName>
    </submittedName>
</protein>
<dbReference type="AlphaFoldDB" id="A0A2T3MGF0"/>